<keyword evidence="1" id="KW-0472">Membrane</keyword>
<accession>D6TUP6</accession>
<reference evidence="2 3" key="1">
    <citation type="journal article" date="2011" name="Stand. Genomic Sci.">
        <title>Non-contiguous finished genome sequence and contextual data of the filamentous soil bacterium Ktedonobacter racemifer type strain (SOSP1-21).</title>
        <authorList>
            <person name="Chang Y.J."/>
            <person name="Land M."/>
            <person name="Hauser L."/>
            <person name="Chertkov O."/>
            <person name="Del Rio T.G."/>
            <person name="Nolan M."/>
            <person name="Copeland A."/>
            <person name="Tice H."/>
            <person name="Cheng J.F."/>
            <person name="Lucas S."/>
            <person name="Han C."/>
            <person name="Goodwin L."/>
            <person name="Pitluck S."/>
            <person name="Ivanova N."/>
            <person name="Ovchinikova G."/>
            <person name="Pati A."/>
            <person name="Chen A."/>
            <person name="Palaniappan K."/>
            <person name="Mavromatis K."/>
            <person name="Liolios K."/>
            <person name="Brettin T."/>
            <person name="Fiebig A."/>
            <person name="Rohde M."/>
            <person name="Abt B."/>
            <person name="Goker M."/>
            <person name="Detter J.C."/>
            <person name="Woyke T."/>
            <person name="Bristow J."/>
            <person name="Eisen J.A."/>
            <person name="Markowitz V."/>
            <person name="Hugenholtz P."/>
            <person name="Kyrpides N.C."/>
            <person name="Klenk H.P."/>
            <person name="Lapidus A."/>
        </authorList>
    </citation>
    <scope>NUCLEOTIDE SEQUENCE [LARGE SCALE GENOMIC DNA]</scope>
    <source>
        <strain evidence="3">DSM 44963</strain>
    </source>
</reference>
<gene>
    <name evidence="2" type="ORF">Krac_5134</name>
</gene>
<evidence type="ECO:0000313" key="3">
    <source>
        <dbReference type="Proteomes" id="UP000004508"/>
    </source>
</evidence>
<name>D6TUP6_KTERA</name>
<evidence type="ECO:0000256" key="1">
    <source>
        <dbReference type="SAM" id="Phobius"/>
    </source>
</evidence>
<proteinExistence type="predicted"/>
<keyword evidence="1" id="KW-1133">Transmembrane helix</keyword>
<keyword evidence="1" id="KW-0812">Transmembrane</keyword>
<keyword evidence="3" id="KW-1185">Reference proteome</keyword>
<dbReference type="InParanoid" id="D6TUP6"/>
<protein>
    <submittedName>
        <fullName evidence="2">Uncharacterized protein</fullName>
    </submittedName>
</protein>
<evidence type="ECO:0000313" key="2">
    <source>
        <dbReference type="EMBL" id="EFH84114.1"/>
    </source>
</evidence>
<comment type="caution">
    <text evidence="2">The sequence shown here is derived from an EMBL/GenBank/DDBJ whole genome shotgun (WGS) entry which is preliminary data.</text>
</comment>
<sequence length="68" mass="7806">MKPGWDYPHSRQTTEGQQDWFPMKARVSMSSLIIIVAIVYLSLFHAEDCVKQSFFAMDTVHICNVSRG</sequence>
<dbReference type="Proteomes" id="UP000004508">
    <property type="component" value="Unassembled WGS sequence"/>
</dbReference>
<dbReference type="EMBL" id="ADVG01000003">
    <property type="protein sequence ID" value="EFH84114.1"/>
    <property type="molecule type" value="Genomic_DNA"/>
</dbReference>
<feature type="transmembrane region" description="Helical" evidence="1">
    <location>
        <begin position="27"/>
        <end position="46"/>
    </location>
</feature>
<organism evidence="2 3">
    <name type="scientific">Ktedonobacter racemifer DSM 44963</name>
    <dbReference type="NCBI Taxonomy" id="485913"/>
    <lineage>
        <taxon>Bacteria</taxon>
        <taxon>Bacillati</taxon>
        <taxon>Chloroflexota</taxon>
        <taxon>Ktedonobacteria</taxon>
        <taxon>Ktedonobacterales</taxon>
        <taxon>Ktedonobacteraceae</taxon>
        <taxon>Ktedonobacter</taxon>
    </lineage>
</organism>
<dbReference type="AlphaFoldDB" id="D6TUP6"/>